<dbReference type="FunFam" id="3.90.640.10:FF:000004">
    <property type="entry name" value="Heat shock 70 kDa protein 4"/>
    <property type="match status" value="1"/>
</dbReference>
<dbReference type="InterPro" id="IPR029047">
    <property type="entry name" value="HSP70_peptide-bd_sf"/>
</dbReference>
<evidence type="ECO:0000256" key="4">
    <source>
        <dbReference type="SAM" id="Coils"/>
    </source>
</evidence>
<dbReference type="GO" id="GO:0140662">
    <property type="term" value="F:ATP-dependent protein folding chaperone"/>
    <property type="evidence" value="ECO:0007669"/>
    <property type="project" value="InterPro"/>
</dbReference>
<evidence type="ECO:0000313" key="7">
    <source>
        <dbReference type="Proteomes" id="UP000275846"/>
    </source>
</evidence>
<evidence type="ECO:0000256" key="3">
    <source>
        <dbReference type="ARBA" id="ARBA00022840"/>
    </source>
</evidence>
<reference evidence="6 7" key="2">
    <citation type="submission" date="2018-11" db="EMBL/GenBank/DDBJ databases">
        <authorList>
            <consortium name="Pathogen Informatics"/>
        </authorList>
    </citation>
    <scope>NUCLEOTIDE SEQUENCE [LARGE SCALE GENOMIC DNA]</scope>
    <source>
        <strain evidence="6 7">NST_G2</strain>
    </source>
</reference>
<dbReference type="SUPFAM" id="SSF100934">
    <property type="entry name" value="Heat shock protein 70kD (HSP70), C-terminal subdomain"/>
    <property type="match status" value="2"/>
</dbReference>
<dbReference type="Proteomes" id="UP000275846">
    <property type="component" value="Unassembled WGS sequence"/>
</dbReference>
<dbReference type="FunFam" id="3.30.420.40:FF:000171">
    <property type="entry name" value="Heat shock 70 kDa protein 4"/>
    <property type="match status" value="2"/>
</dbReference>
<dbReference type="InterPro" id="IPR018181">
    <property type="entry name" value="Heat_shock_70_CS"/>
</dbReference>
<dbReference type="PANTHER" id="PTHR45639:SF4">
    <property type="entry name" value="HSC70CB, ISOFORM G"/>
    <property type="match status" value="1"/>
</dbReference>
<dbReference type="GO" id="GO:0005829">
    <property type="term" value="C:cytosol"/>
    <property type="evidence" value="ECO:0007669"/>
    <property type="project" value="TreeGrafter"/>
</dbReference>
<dbReference type="SUPFAM" id="SSF53067">
    <property type="entry name" value="Actin-like ATPase domain"/>
    <property type="match status" value="2"/>
</dbReference>
<feature type="compositionally biased region" description="Basic and acidic residues" evidence="5">
    <location>
        <begin position="506"/>
        <end position="525"/>
    </location>
</feature>
<dbReference type="InterPro" id="IPR043129">
    <property type="entry name" value="ATPase_NBD"/>
</dbReference>
<dbReference type="EMBL" id="UYSU01000992">
    <property type="protein sequence ID" value="VDL86454.1"/>
    <property type="molecule type" value="Genomic_DNA"/>
</dbReference>
<dbReference type="Gene3D" id="3.30.30.30">
    <property type="match status" value="1"/>
</dbReference>
<feature type="coiled-coil region" evidence="4">
    <location>
        <begin position="667"/>
        <end position="694"/>
    </location>
</feature>
<accession>A0A183S9K7</accession>
<organism evidence="8">
    <name type="scientific">Schistocephalus solidus</name>
    <name type="common">Tapeworm</name>
    <dbReference type="NCBI Taxonomy" id="70667"/>
    <lineage>
        <taxon>Eukaryota</taxon>
        <taxon>Metazoa</taxon>
        <taxon>Spiralia</taxon>
        <taxon>Lophotrochozoa</taxon>
        <taxon>Platyhelminthes</taxon>
        <taxon>Cestoda</taxon>
        <taxon>Eucestoda</taxon>
        <taxon>Diphyllobothriidea</taxon>
        <taxon>Diphyllobothriidae</taxon>
        <taxon>Schistocephalus</taxon>
    </lineage>
</organism>
<dbReference type="FunFam" id="1.20.1270.10:FF:000002">
    <property type="entry name" value="Heat shock 70 kDa protein 4"/>
    <property type="match status" value="1"/>
</dbReference>
<name>A0A183S9K7_SCHSO</name>
<dbReference type="Gene3D" id="3.90.640.10">
    <property type="entry name" value="Actin, Chain A, domain 4"/>
    <property type="match status" value="1"/>
</dbReference>
<evidence type="ECO:0000313" key="8">
    <source>
        <dbReference type="WBParaSite" id="SSLN_0000094301-mRNA-1"/>
    </source>
</evidence>
<dbReference type="PANTHER" id="PTHR45639">
    <property type="entry name" value="HSC70CB, ISOFORM G-RELATED"/>
    <property type="match status" value="1"/>
</dbReference>
<dbReference type="WBParaSite" id="SSLN_0000094301-mRNA-1">
    <property type="protein sequence ID" value="SSLN_0000094301-mRNA-1"/>
    <property type="gene ID" value="SSLN_0000094301"/>
</dbReference>
<dbReference type="GO" id="GO:0005524">
    <property type="term" value="F:ATP binding"/>
    <property type="evidence" value="ECO:0007669"/>
    <property type="project" value="UniProtKB-KW"/>
</dbReference>
<dbReference type="InterPro" id="IPR013126">
    <property type="entry name" value="Hsp_70_fam"/>
</dbReference>
<dbReference type="SUPFAM" id="SSF100920">
    <property type="entry name" value="Heat shock protein 70kD (HSP70), peptide-binding domain"/>
    <property type="match status" value="1"/>
</dbReference>
<dbReference type="Gene3D" id="1.20.1270.10">
    <property type="match status" value="1"/>
</dbReference>
<reference evidence="8" key="1">
    <citation type="submission" date="2016-06" db="UniProtKB">
        <authorList>
            <consortium name="WormBaseParasite"/>
        </authorList>
    </citation>
    <scope>IDENTIFICATION</scope>
</reference>
<dbReference type="Gene3D" id="3.30.420.40">
    <property type="match status" value="2"/>
</dbReference>
<dbReference type="OrthoDB" id="434160at2759"/>
<feature type="region of interest" description="Disordered" evidence="5">
    <location>
        <begin position="506"/>
        <end position="569"/>
    </location>
</feature>
<keyword evidence="7" id="KW-1185">Reference proteome</keyword>
<dbReference type="InterPro" id="IPR029048">
    <property type="entry name" value="HSP70_C_sf"/>
</dbReference>
<evidence type="ECO:0000256" key="2">
    <source>
        <dbReference type="ARBA" id="ARBA00022741"/>
    </source>
</evidence>
<keyword evidence="4" id="KW-0175">Coiled coil</keyword>
<keyword evidence="3" id="KW-0067">ATP-binding</keyword>
<evidence type="ECO:0000313" key="6">
    <source>
        <dbReference type="EMBL" id="VDL86454.1"/>
    </source>
</evidence>
<dbReference type="AlphaFoldDB" id="A0A183S9K7"/>
<keyword evidence="2" id="KW-0547">Nucleotide-binding</keyword>
<sequence length="835" mass="92395">MALAVVGFDVGSLTSYIGAARAGGIEVLANEYSDRCTPTCVSFSKGSRCMGTSAEQQSITNLKNTVTTFTRLLGKMYNDEIVTKEAEYAFYRIKADKDGRAGVEVEIDGQSRILLPEQLLAMQLHKLVDIAEKALSSKVVDIVLNVPTYYTDRERRAALDSARIAGLNCVRIVNDTTAIGIAYGIYNRDLPGPEEAPRNVAFVSLGNSSLQVAISAFNQGKMKVISTASDPCLGGRDFDMCIFKHMVEEVRQQYKVDVSKSPKSRARLMKSCEKLKKVMSTNSTDIPLNVECLTEDRDFSSTMKREFFEELCQPLLIRVRNTLQRALDAAGLKPDSVQFVELVGGGTRIPAVKRIVADVFGQEGRTTLNADEAVARGCALQAAICSPAYKVREFAVVDACQYSICIQEVGKDVKMGQEIYPELAPFPSSKQLTYHQRSDFGLRAVYSVPASLHIKDPEIGSFQVLNIVPENDAACEVRIKVRVDANGVFSVRKASIVDKVEKEVEVPIEEKPGEPAQKMETKAEGDSQTDAPEVTEEGHPTPQQPEPMAVDSATTAGAPQPEKPKTQKVKKLVARLRDVSVNTNNKQLTPAQVLEFTEFEAKLDQQEKLERDRQHWKNSLEEYVYDLRSKLEGPLSQFVLKEERSNFSQQLTDAEDWVYGDGEFAKRSEIQQRLEQLKSAGERYKKRMTESERRPGAVDALSRACIHYRKILDQYSAKDPAYDHLLKEDMDKVTGWLKEAETFLYSTTSAIAAMKPTDDPSMTAEQILSEATNLEARCKPIVTRPKPAPPAPKAEAGEKGSEPVNNSTAKETPKKSPKAVKPNGVDTVGQDMDVD</sequence>
<dbReference type="GO" id="GO:0005634">
    <property type="term" value="C:nucleus"/>
    <property type="evidence" value="ECO:0007669"/>
    <property type="project" value="TreeGrafter"/>
</dbReference>
<evidence type="ECO:0000256" key="1">
    <source>
        <dbReference type="ARBA" id="ARBA00007381"/>
    </source>
</evidence>
<dbReference type="PRINTS" id="PR00301">
    <property type="entry name" value="HEATSHOCK70"/>
</dbReference>
<feature type="region of interest" description="Disordered" evidence="5">
    <location>
        <begin position="778"/>
        <end position="835"/>
    </location>
</feature>
<dbReference type="PROSITE" id="PS01036">
    <property type="entry name" value="HSP70_3"/>
    <property type="match status" value="1"/>
</dbReference>
<evidence type="ECO:0000256" key="5">
    <source>
        <dbReference type="SAM" id="MobiDB-lite"/>
    </source>
</evidence>
<dbReference type="Gene3D" id="2.60.34.10">
    <property type="entry name" value="Substrate Binding Domain Of DNAk, Chain A, domain 1"/>
    <property type="match status" value="1"/>
</dbReference>
<protein>
    <submittedName>
        <fullName evidence="8">Heat shock 70 kDa protein 4</fullName>
    </submittedName>
</protein>
<comment type="similarity">
    <text evidence="1">Belongs to the heat shock protein 70 family.</text>
</comment>
<dbReference type="Pfam" id="PF00012">
    <property type="entry name" value="HSP70"/>
    <property type="match status" value="1"/>
</dbReference>
<dbReference type="STRING" id="70667.A0A183S9K7"/>
<gene>
    <name evidence="6" type="ORF">SSLN_LOCUS905</name>
</gene>
<proteinExistence type="inferred from homology"/>